<organism evidence="2">
    <name type="scientific">viral metagenome</name>
    <dbReference type="NCBI Taxonomy" id="1070528"/>
    <lineage>
        <taxon>unclassified sequences</taxon>
        <taxon>metagenomes</taxon>
        <taxon>organismal metagenomes</taxon>
    </lineage>
</organism>
<sequence>MPSKKHPQSKPYHNEGAIDFTIEEFSPEVIRENKPLIINKIKSERLIYTKLLDDILKSCKHTKEKLDIYYDNLQWYHSIVQTSVIIVSTGSTFIQSILNKEDYNDVLSTTTICVTTYSGLILSLAKFFKLDEKKENVHNLRERFAELHNRINYHIDLLKPWENDNFYDDLNSEKIERWKNIMIDIEKEYLTIIDVKKILFMEFEKLIDSIVQKKYTSKHTKSENKQRKKNKKIPENNPSELNPIP</sequence>
<evidence type="ECO:0000256" key="1">
    <source>
        <dbReference type="SAM" id="MobiDB-lite"/>
    </source>
</evidence>
<proteinExistence type="predicted"/>
<accession>A0A6C0F3Y5</accession>
<reference evidence="2" key="1">
    <citation type="journal article" date="2020" name="Nature">
        <title>Giant virus diversity and host interactions through global metagenomics.</title>
        <authorList>
            <person name="Schulz F."/>
            <person name="Roux S."/>
            <person name="Paez-Espino D."/>
            <person name="Jungbluth S."/>
            <person name="Walsh D.A."/>
            <person name="Denef V.J."/>
            <person name="McMahon K.D."/>
            <person name="Konstantinidis K.T."/>
            <person name="Eloe-Fadrosh E.A."/>
            <person name="Kyrpides N.C."/>
            <person name="Woyke T."/>
        </authorList>
    </citation>
    <scope>NUCLEOTIDE SEQUENCE</scope>
    <source>
        <strain evidence="2">GVMAG-S-ERX555931-87</strain>
    </source>
</reference>
<feature type="region of interest" description="Disordered" evidence="1">
    <location>
        <begin position="216"/>
        <end position="245"/>
    </location>
</feature>
<evidence type="ECO:0000313" key="2">
    <source>
        <dbReference type="EMBL" id="QHT36406.1"/>
    </source>
</evidence>
<name>A0A6C0F3Y5_9ZZZZ</name>
<dbReference type="EMBL" id="MN738742">
    <property type="protein sequence ID" value="QHT36406.1"/>
    <property type="molecule type" value="Genomic_DNA"/>
</dbReference>
<dbReference type="AlphaFoldDB" id="A0A6C0F3Y5"/>
<protein>
    <submittedName>
        <fullName evidence="2">Uncharacterized protein</fullName>
    </submittedName>
</protein>
<feature type="compositionally biased region" description="Polar residues" evidence="1">
    <location>
        <begin position="236"/>
        <end position="245"/>
    </location>
</feature>